<feature type="transmembrane region" description="Helical" evidence="5">
    <location>
        <begin position="98"/>
        <end position="125"/>
    </location>
</feature>
<proteinExistence type="predicted"/>
<feature type="transmembrane region" description="Helical" evidence="5">
    <location>
        <begin position="63"/>
        <end position="91"/>
    </location>
</feature>
<evidence type="ECO:0000256" key="1">
    <source>
        <dbReference type="ARBA" id="ARBA00004370"/>
    </source>
</evidence>
<keyword evidence="2 5" id="KW-0812">Transmembrane</keyword>
<evidence type="ECO:0000256" key="4">
    <source>
        <dbReference type="ARBA" id="ARBA00023136"/>
    </source>
</evidence>
<organism evidence="6 7">
    <name type="scientific">Sodalis praecaptivus</name>
    <dbReference type="NCBI Taxonomy" id="1239307"/>
    <lineage>
        <taxon>Bacteria</taxon>
        <taxon>Pseudomonadati</taxon>
        <taxon>Pseudomonadota</taxon>
        <taxon>Gammaproteobacteria</taxon>
        <taxon>Enterobacterales</taxon>
        <taxon>Bruguierivoracaceae</taxon>
        <taxon>Sodalis</taxon>
    </lineage>
</organism>
<dbReference type="Gene3D" id="1.20.120.550">
    <property type="entry name" value="Membrane associated eicosanoid/glutathione metabolism-like domain"/>
    <property type="match status" value="1"/>
</dbReference>
<evidence type="ECO:0000256" key="2">
    <source>
        <dbReference type="ARBA" id="ARBA00022692"/>
    </source>
</evidence>
<dbReference type="Pfam" id="PF01124">
    <property type="entry name" value="MAPEG"/>
    <property type="match status" value="1"/>
</dbReference>
<dbReference type="InterPro" id="IPR023352">
    <property type="entry name" value="MAPEG-like_dom_sf"/>
</dbReference>
<dbReference type="SUPFAM" id="SSF161084">
    <property type="entry name" value="MAPEG domain-like"/>
    <property type="match status" value="1"/>
</dbReference>
<dbReference type="AlphaFoldDB" id="W0HT05"/>
<reference evidence="6 7" key="1">
    <citation type="journal article" date="2014" name="Genome Biol. Evol.">
        <title>Genome degeneration and adaptation in a nascent stage of symbiosis.</title>
        <authorList>
            <person name="Oakeson K.F."/>
            <person name="Gil R."/>
            <person name="Clayton A.L."/>
            <person name="Dunn D.M."/>
            <person name="von Niederhausern A.C."/>
            <person name="Hamil C."/>
            <person name="Aoyagi A."/>
            <person name="Duval B."/>
            <person name="Baca A."/>
            <person name="Silva F.J."/>
            <person name="Vallier A."/>
            <person name="Jackson D.G."/>
            <person name="Latorre A."/>
            <person name="Weiss R.B."/>
            <person name="Heddi A."/>
            <person name="Moya A."/>
            <person name="Dale C."/>
        </authorList>
    </citation>
    <scope>NUCLEOTIDE SEQUENCE [LARGE SCALE GENOMIC DNA]</scope>
    <source>
        <strain evidence="6 7">HS1</strain>
    </source>
</reference>
<dbReference type="KEGG" id="sod:Sant_0556"/>
<dbReference type="Proteomes" id="UP000019028">
    <property type="component" value="Chromosome"/>
</dbReference>
<keyword evidence="7" id="KW-1185">Reference proteome</keyword>
<comment type="subcellular location">
    <subcellularLocation>
        <location evidence="1">Membrane</location>
    </subcellularLocation>
</comment>
<dbReference type="InterPro" id="IPR001129">
    <property type="entry name" value="Membr-assoc_MAPEG"/>
</dbReference>
<dbReference type="EMBL" id="CP006569">
    <property type="protein sequence ID" value="AHF75652.1"/>
    <property type="molecule type" value="Genomic_DNA"/>
</dbReference>
<dbReference type="RefSeq" id="WP_025420782.1">
    <property type="nucleotide sequence ID" value="NZ_CP006569.1"/>
</dbReference>
<evidence type="ECO:0000256" key="5">
    <source>
        <dbReference type="SAM" id="Phobius"/>
    </source>
</evidence>
<dbReference type="PANTHER" id="PTHR35371:SF1">
    <property type="entry name" value="BLR7753 PROTEIN"/>
    <property type="match status" value="1"/>
</dbReference>
<accession>W0HT05</accession>
<evidence type="ECO:0000256" key="3">
    <source>
        <dbReference type="ARBA" id="ARBA00022989"/>
    </source>
</evidence>
<gene>
    <name evidence="6" type="ORF">Sant_0556</name>
</gene>
<name>W0HT05_9GAMM</name>
<evidence type="ECO:0000313" key="7">
    <source>
        <dbReference type="Proteomes" id="UP000019028"/>
    </source>
</evidence>
<sequence>MSTEMLALLLAALLCLLLPLVYSFLYQRQVGVKGTMGNRETVAPPTGAAARGLRAHQNLLENLLPFAIVVLAAQHLAVTNALTVAGALLFLGARVVHALCYLFGVTVIRSLAYLAGLIGTLMIGWQLF</sequence>
<dbReference type="HOGENOM" id="CLU_110778_1_1_6"/>
<evidence type="ECO:0000313" key="6">
    <source>
        <dbReference type="EMBL" id="AHF75652.1"/>
    </source>
</evidence>
<dbReference type="PATRIC" id="fig|1239307.3.peg.595"/>
<protein>
    <recommendedName>
        <fullName evidence="8">MAPEG family protein</fullName>
    </recommendedName>
</protein>
<keyword evidence="3 5" id="KW-1133">Transmembrane helix</keyword>
<keyword evidence="4 5" id="KW-0472">Membrane</keyword>
<evidence type="ECO:0008006" key="8">
    <source>
        <dbReference type="Google" id="ProtNLM"/>
    </source>
</evidence>
<dbReference type="GO" id="GO:0016020">
    <property type="term" value="C:membrane"/>
    <property type="evidence" value="ECO:0007669"/>
    <property type="project" value="UniProtKB-SubCell"/>
</dbReference>
<dbReference type="PANTHER" id="PTHR35371">
    <property type="entry name" value="INNER MEMBRANE PROTEIN"/>
    <property type="match status" value="1"/>
</dbReference>
<dbReference type="OrthoDB" id="343936at2"/>